<keyword evidence="1" id="KW-0732">Signal</keyword>
<dbReference type="Proteomes" id="UP000738349">
    <property type="component" value="Unassembled WGS sequence"/>
</dbReference>
<dbReference type="EMBL" id="JAGMUV010000005">
    <property type="protein sequence ID" value="KAH7156165.1"/>
    <property type="molecule type" value="Genomic_DNA"/>
</dbReference>
<feature type="signal peptide" evidence="1">
    <location>
        <begin position="1"/>
        <end position="21"/>
    </location>
</feature>
<evidence type="ECO:0000313" key="2">
    <source>
        <dbReference type="EMBL" id="KAH7156165.1"/>
    </source>
</evidence>
<keyword evidence="3" id="KW-1185">Reference proteome</keyword>
<organism evidence="2 3">
    <name type="scientific">Dactylonectria macrodidyma</name>
    <dbReference type="NCBI Taxonomy" id="307937"/>
    <lineage>
        <taxon>Eukaryota</taxon>
        <taxon>Fungi</taxon>
        <taxon>Dikarya</taxon>
        <taxon>Ascomycota</taxon>
        <taxon>Pezizomycotina</taxon>
        <taxon>Sordariomycetes</taxon>
        <taxon>Hypocreomycetidae</taxon>
        <taxon>Hypocreales</taxon>
        <taxon>Nectriaceae</taxon>
        <taxon>Dactylonectria</taxon>
    </lineage>
</organism>
<reference evidence="2" key="1">
    <citation type="journal article" date="2021" name="Nat. Commun.">
        <title>Genetic determinants of endophytism in the Arabidopsis root mycobiome.</title>
        <authorList>
            <person name="Mesny F."/>
            <person name="Miyauchi S."/>
            <person name="Thiergart T."/>
            <person name="Pickel B."/>
            <person name="Atanasova L."/>
            <person name="Karlsson M."/>
            <person name="Huettel B."/>
            <person name="Barry K.W."/>
            <person name="Haridas S."/>
            <person name="Chen C."/>
            <person name="Bauer D."/>
            <person name="Andreopoulos W."/>
            <person name="Pangilinan J."/>
            <person name="LaButti K."/>
            <person name="Riley R."/>
            <person name="Lipzen A."/>
            <person name="Clum A."/>
            <person name="Drula E."/>
            <person name="Henrissat B."/>
            <person name="Kohler A."/>
            <person name="Grigoriev I.V."/>
            <person name="Martin F.M."/>
            <person name="Hacquard S."/>
        </authorList>
    </citation>
    <scope>NUCLEOTIDE SEQUENCE</scope>
    <source>
        <strain evidence="2">MPI-CAGE-AT-0147</strain>
    </source>
</reference>
<evidence type="ECO:0000256" key="1">
    <source>
        <dbReference type="SAM" id="SignalP"/>
    </source>
</evidence>
<sequence length="146" mass="15983">MRFTSVLPLNFLASLPLLANAVPVEPTDVEGRHLDKRRGQIPANLDTTACMFYSNAIGVWTYEARIRTLDNPDSVCENLSQNTGETVYCNARFDESCKRVDSLEGAVAQTSMILSGIIADAVGHDSTECLISFNGDWPEGTPNKGW</sequence>
<gene>
    <name evidence="2" type="ORF">EDB81DRAFT_928139</name>
</gene>
<name>A0A9P9JD49_9HYPO</name>
<feature type="chain" id="PRO_5040484708" evidence="1">
    <location>
        <begin position="22"/>
        <end position="146"/>
    </location>
</feature>
<evidence type="ECO:0000313" key="3">
    <source>
        <dbReference type="Proteomes" id="UP000738349"/>
    </source>
</evidence>
<comment type="caution">
    <text evidence="2">The sequence shown here is derived from an EMBL/GenBank/DDBJ whole genome shotgun (WGS) entry which is preliminary data.</text>
</comment>
<protein>
    <submittedName>
        <fullName evidence="2">Uncharacterized protein</fullName>
    </submittedName>
</protein>
<dbReference type="OrthoDB" id="4972161at2759"/>
<proteinExistence type="predicted"/>
<accession>A0A9P9JD49</accession>
<dbReference type="AlphaFoldDB" id="A0A9P9JD49"/>